<dbReference type="RefSeq" id="WP_171474137.1">
    <property type="nucleotide sequence ID" value="NZ_CP053452.2"/>
</dbReference>
<evidence type="ECO:0000313" key="2">
    <source>
        <dbReference type="Proteomes" id="UP000503447"/>
    </source>
</evidence>
<sequence>MTHPVRVLAQSVAVGLLCAIGPASRAADERELPAAFSPEQKTNVLKFLKDHEKPERYVPKGARFADSPPPDADLEITATKDKPVRQYTVQITPHRPVPDQEKIGKADVYFYRPNPEKGKPGITIKHTIDLATGKQIGETEVLTKAHTPVSHEELTEAVAAARSKVAAVKDLYETYPAGSVRWEYLQMKIQRKTEQFEPGDRVVRFVFTATPAEGQKAPEPVGVLVNLTKDTVARDSR</sequence>
<keyword evidence="2" id="KW-1185">Reference proteome</keyword>
<proteinExistence type="predicted"/>
<protein>
    <submittedName>
        <fullName evidence="1">Uncharacterized protein</fullName>
    </submittedName>
</protein>
<dbReference type="EMBL" id="CP053452">
    <property type="protein sequence ID" value="QJW99108.1"/>
    <property type="molecule type" value="Genomic_DNA"/>
</dbReference>
<dbReference type="Proteomes" id="UP000503447">
    <property type="component" value="Chromosome"/>
</dbReference>
<organism evidence="1 2">
    <name type="scientific">Frigoriglobus tundricola</name>
    <dbReference type="NCBI Taxonomy" id="2774151"/>
    <lineage>
        <taxon>Bacteria</taxon>
        <taxon>Pseudomonadati</taxon>
        <taxon>Planctomycetota</taxon>
        <taxon>Planctomycetia</taxon>
        <taxon>Gemmatales</taxon>
        <taxon>Gemmataceae</taxon>
        <taxon>Frigoriglobus</taxon>
    </lineage>
</organism>
<name>A0A6M5YZ30_9BACT</name>
<gene>
    <name evidence="1" type="ORF">FTUN_6706</name>
</gene>
<dbReference type="AlphaFoldDB" id="A0A6M5YZ30"/>
<reference evidence="2" key="1">
    <citation type="submission" date="2020-05" db="EMBL/GenBank/DDBJ databases">
        <title>Frigoriglobus tundricola gen. nov., sp. nov., a psychrotolerant cellulolytic planctomycete of the family Gemmataceae with two divergent copies of 16S rRNA gene.</title>
        <authorList>
            <person name="Kulichevskaya I.S."/>
            <person name="Ivanova A.A."/>
            <person name="Naumoff D.G."/>
            <person name="Beletsky A.V."/>
            <person name="Rijpstra W.I.C."/>
            <person name="Sinninghe Damste J.S."/>
            <person name="Mardanov A.V."/>
            <person name="Ravin N.V."/>
            <person name="Dedysh S.N."/>
        </authorList>
    </citation>
    <scope>NUCLEOTIDE SEQUENCE [LARGE SCALE GENOMIC DNA]</scope>
    <source>
        <strain evidence="2">PL17</strain>
    </source>
</reference>
<dbReference type="KEGG" id="ftj:FTUN_6706"/>
<evidence type="ECO:0000313" key="1">
    <source>
        <dbReference type="EMBL" id="QJW99108.1"/>
    </source>
</evidence>
<accession>A0A6M5YZ30</accession>